<dbReference type="SUPFAM" id="SSF143865">
    <property type="entry name" value="CorA soluble domain-like"/>
    <property type="match status" value="1"/>
</dbReference>
<keyword evidence="7 8" id="KW-0472">Membrane</keyword>
<dbReference type="Proteomes" id="UP001208689">
    <property type="component" value="Chromosome"/>
</dbReference>
<comment type="subcellular location">
    <subcellularLocation>
        <location evidence="1">Cell membrane</location>
        <topology evidence="1">Multi-pass membrane protein</topology>
    </subcellularLocation>
    <subcellularLocation>
        <location evidence="8">Membrane</location>
        <topology evidence="8">Multi-pass membrane protein</topology>
    </subcellularLocation>
</comment>
<proteinExistence type="inferred from homology"/>
<accession>A0ABY6HLB0</accession>
<dbReference type="InterPro" id="IPR045861">
    <property type="entry name" value="CorA_cytoplasmic_dom"/>
</dbReference>
<evidence type="ECO:0000256" key="4">
    <source>
        <dbReference type="ARBA" id="ARBA00022475"/>
    </source>
</evidence>
<keyword evidence="5 8" id="KW-0812">Transmembrane</keyword>
<dbReference type="Pfam" id="PF01544">
    <property type="entry name" value="CorA"/>
    <property type="match status" value="1"/>
</dbReference>
<dbReference type="InterPro" id="IPR002523">
    <property type="entry name" value="MgTranspt_CorA/ZnTranspt_ZntB"/>
</dbReference>
<dbReference type="EMBL" id="CP104013">
    <property type="protein sequence ID" value="UYP44295.1"/>
    <property type="molecule type" value="Genomic_DNA"/>
</dbReference>
<keyword evidence="10" id="KW-1185">Reference proteome</keyword>
<evidence type="ECO:0000256" key="3">
    <source>
        <dbReference type="ARBA" id="ARBA00022448"/>
    </source>
</evidence>
<gene>
    <name evidence="8" type="primary">corA</name>
    <name evidence="9" type="ORF">NEF87_000580</name>
</gene>
<evidence type="ECO:0000256" key="8">
    <source>
        <dbReference type="RuleBase" id="RU362010"/>
    </source>
</evidence>
<sequence length="355" mass="41699">MIKRNKKGKKQGLPPGTLVYSGEKAAFETQAYIIEFNEQNFETREITTEKCDVAPHFEQSVRWIRIIGLKNIDLISQVLNLFEIHPLVMEDIFATSQRSKYEDYRTYIYTVLKNIYWDAPSNEITYDQVSLILGKNYVLSFEEREGNLFLPILERISLPKGKVRSSLADYLFYCLIDITIDTYFSIIDIIESSIESLEDPVIDDPKPVLLQSIYRLKRDVNDFRKSIWPLREVINKIQREASPLFSSGLEIYFRDIYDHIFRLSDLIDNQRDIIFGMFDLYLSSVSNKMNDIMKVLTIISTIFIPLSFMSGFYGMNFKYMPELDWKPSYPILIGVMVIVVGLMIYYFKRKNFFSK</sequence>
<keyword evidence="8" id="KW-0460">Magnesium</keyword>
<dbReference type="NCBIfam" id="TIGR00383">
    <property type="entry name" value="corA"/>
    <property type="match status" value="1"/>
</dbReference>
<keyword evidence="8" id="KW-0406">Ion transport</keyword>
<evidence type="ECO:0000313" key="9">
    <source>
        <dbReference type="EMBL" id="UYP44295.1"/>
    </source>
</evidence>
<reference evidence="9" key="1">
    <citation type="submission" date="2022-09" db="EMBL/GenBank/DDBJ databases">
        <title>Actin cytoskeleton and complex cell architecture in an #Asgard archaeon.</title>
        <authorList>
            <person name="Ponce Toledo R.I."/>
            <person name="Schleper C."/>
            <person name="Rodrigues Oliveira T."/>
            <person name="Wollweber F."/>
            <person name="Xu J."/>
            <person name="Rittmann S."/>
            <person name="Klingl A."/>
            <person name="Pilhofer M."/>
        </authorList>
    </citation>
    <scope>NUCLEOTIDE SEQUENCE</scope>
    <source>
        <strain evidence="9">B-35</strain>
    </source>
</reference>
<dbReference type="CDD" id="cd12828">
    <property type="entry name" value="TmCorA-like_1"/>
    <property type="match status" value="1"/>
</dbReference>
<feature type="transmembrane region" description="Helical" evidence="8">
    <location>
        <begin position="295"/>
        <end position="315"/>
    </location>
</feature>
<evidence type="ECO:0000256" key="1">
    <source>
        <dbReference type="ARBA" id="ARBA00004651"/>
    </source>
</evidence>
<dbReference type="PANTHER" id="PTHR46494">
    <property type="entry name" value="CORA FAMILY METAL ION TRANSPORTER (EUROFUNG)"/>
    <property type="match status" value="1"/>
</dbReference>
<dbReference type="SUPFAM" id="SSF144083">
    <property type="entry name" value="Magnesium transport protein CorA, transmembrane region"/>
    <property type="match status" value="1"/>
</dbReference>
<comment type="function">
    <text evidence="8">Mediates influx of magnesium ions.</text>
</comment>
<feature type="transmembrane region" description="Helical" evidence="8">
    <location>
        <begin position="327"/>
        <end position="347"/>
    </location>
</feature>
<keyword evidence="6 8" id="KW-1133">Transmembrane helix</keyword>
<dbReference type="Gene3D" id="3.30.460.20">
    <property type="entry name" value="CorA soluble domain-like"/>
    <property type="match status" value="1"/>
</dbReference>
<dbReference type="InterPro" id="IPR045863">
    <property type="entry name" value="CorA_TM1_TM2"/>
</dbReference>
<keyword evidence="3 8" id="KW-0813">Transport</keyword>
<protein>
    <recommendedName>
        <fullName evidence="8">Magnesium transport protein CorA</fullName>
    </recommendedName>
</protein>
<name>A0ABY6HLB0_9ARCH</name>
<dbReference type="PANTHER" id="PTHR46494:SF1">
    <property type="entry name" value="CORA FAMILY METAL ION TRANSPORTER (EUROFUNG)"/>
    <property type="match status" value="1"/>
</dbReference>
<evidence type="ECO:0000256" key="7">
    <source>
        <dbReference type="ARBA" id="ARBA00023136"/>
    </source>
</evidence>
<keyword evidence="4 8" id="KW-1003">Cell membrane</keyword>
<evidence type="ECO:0000256" key="2">
    <source>
        <dbReference type="ARBA" id="ARBA00009765"/>
    </source>
</evidence>
<dbReference type="InterPro" id="IPR004488">
    <property type="entry name" value="Mg/Co-transport_prot_CorA"/>
</dbReference>
<evidence type="ECO:0000256" key="5">
    <source>
        <dbReference type="ARBA" id="ARBA00022692"/>
    </source>
</evidence>
<dbReference type="Gene3D" id="1.20.58.340">
    <property type="entry name" value="Magnesium transport protein CorA, transmembrane region"/>
    <property type="match status" value="2"/>
</dbReference>
<organism evidence="9 10">
    <name type="scientific">Candidatus Lokiarchaeum ossiferum</name>
    <dbReference type="NCBI Taxonomy" id="2951803"/>
    <lineage>
        <taxon>Archaea</taxon>
        <taxon>Promethearchaeati</taxon>
        <taxon>Promethearchaeota</taxon>
        <taxon>Promethearchaeia</taxon>
        <taxon>Promethearchaeales</taxon>
        <taxon>Promethearchaeaceae</taxon>
        <taxon>Candidatus Lokiarchaeum</taxon>
    </lineage>
</organism>
<evidence type="ECO:0000256" key="6">
    <source>
        <dbReference type="ARBA" id="ARBA00022989"/>
    </source>
</evidence>
<evidence type="ECO:0000313" key="10">
    <source>
        <dbReference type="Proteomes" id="UP001208689"/>
    </source>
</evidence>
<comment type="similarity">
    <text evidence="2 8">Belongs to the CorA metal ion transporter (MIT) (TC 1.A.35) family.</text>
</comment>